<dbReference type="Pfam" id="PF00004">
    <property type="entry name" value="AAA"/>
    <property type="match status" value="1"/>
</dbReference>
<dbReference type="SUPFAM" id="SSF52540">
    <property type="entry name" value="P-loop containing nucleoside triphosphate hydrolases"/>
    <property type="match status" value="1"/>
</dbReference>
<evidence type="ECO:0000256" key="2">
    <source>
        <dbReference type="ARBA" id="ARBA00008398"/>
    </source>
</evidence>
<keyword evidence="8" id="KW-1185">Reference proteome</keyword>
<comment type="subunit">
    <text evidence="5">Component of the origin recognition complex (ORC) composed of at least ORC1, ORC2, ORC3, ORC4, ORC5 and ORC6. ORC is regulated in a cell-cycle and development dependent manner. It is sequentially assembled at the exit from anaphase of mitosis and disassembled as cells enter S phase. Binds unmodified and methylated histone H3.</text>
</comment>
<accession>A0ABR2MRJ4</accession>
<comment type="similarity">
    <text evidence="2 5">Belongs to the ORC1 family.</text>
</comment>
<comment type="subcellular location">
    <subcellularLocation>
        <location evidence="1 5">Nucleus</location>
    </subcellularLocation>
</comment>
<keyword evidence="5" id="KW-0547">Nucleotide-binding</keyword>
<organism evidence="7 8">
    <name type="scientific">Platanthera guangdongensis</name>
    <dbReference type="NCBI Taxonomy" id="2320717"/>
    <lineage>
        <taxon>Eukaryota</taxon>
        <taxon>Viridiplantae</taxon>
        <taxon>Streptophyta</taxon>
        <taxon>Embryophyta</taxon>
        <taxon>Tracheophyta</taxon>
        <taxon>Spermatophyta</taxon>
        <taxon>Magnoliopsida</taxon>
        <taxon>Liliopsida</taxon>
        <taxon>Asparagales</taxon>
        <taxon>Orchidaceae</taxon>
        <taxon>Orchidoideae</taxon>
        <taxon>Orchideae</taxon>
        <taxon>Orchidinae</taxon>
        <taxon>Platanthera</taxon>
    </lineage>
</organism>
<evidence type="ECO:0000256" key="4">
    <source>
        <dbReference type="ARBA" id="ARBA00023242"/>
    </source>
</evidence>
<dbReference type="PANTHER" id="PTHR10763">
    <property type="entry name" value="CELL DIVISION CONTROL PROTEIN 6-RELATED"/>
    <property type="match status" value="1"/>
</dbReference>
<keyword evidence="5" id="KW-0067">ATP-binding</keyword>
<keyword evidence="4 5" id="KW-0539">Nucleus</keyword>
<dbReference type="InterPro" id="IPR027417">
    <property type="entry name" value="P-loop_NTPase"/>
</dbReference>
<protein>
    <recommendedName>
        <fullName evidence="5">Origin recognition complex subunit 1</fullName>
    </recommendedName>
</protein>
<dbReference type="Gene3D" id="3.40.50.300">
    <property type="entry name" value="P-loop containing nucleotide triphosphate hydrolases"/>
    <property type="match status" value="1"/>
</dbReference>
<dbReference type="EMBL" id="JBBWWR010000006">
    <property type="protein sequence ID" value="KAK8965573.1"/>
    <property type="molecule type" value="Genomic_DNA"/>
</dbReference>
<comment type="function">
    <text evidence="5">Component of the origin recognition complex (ORC) that binds origins of replication. DNA-binding is ATP-dependent, however specific DNA sequences that define origins of replication have not been identified so far. ORC is required to assemble the pre-replication complex necessary to initiate DNA replication.</text>
</comment>
<keyword evidence="3 5" id="KW-0238">DNA-binding</keyword>
<reference evidence="7 8" key="1">
    <citation type="journal article" date="2022" name="Nat. Plants">
        <title>Genomes of leafy and leafless Platanthera orchids illuminate the evolution of mycoheterotrophy.</title>
        <authorList>
            <person name="Li M.H."/>
            <person name="Liu K.W."/>
            <person name="Li Z."/>
            <person name="Lu H.C."/>
            <person name="Ye Q.L."/>
            <person name="Zhang D."/>
            <person name="Wang J.Y."/>
            <person name="Li Y.F."/>
            <person name="Zhong Z.M."/>
            <person name="Liu X."/>
            <person name="Yu X."/>
            <person name="Liu D.K."/>
            <person name="Tu X.D."/>
            <person name="Liu B."/>
            <person name="Hao Y."/>
            <person name="Liao X.Y."/>
            <person name="Jiang Y.T."/>
            <person name="Sun W.H."/>
            <person name="Chen J."/>
            <person name="Chen Y.Q."/>
            <person name="Ai Y."/>
            <person name="Zhai J.W."/>
            <person name="Wu S.S."/>
            <person name="Zhou Z."/>
            <person name="Hsiao Y.Y."/>
            <person name="Wu W.L."/>
            <person name="Chen Y.Y."/>
            <person name="Lin Y.F."/>
            <person name="Hsu J.L."/>
            <person name="Li C.Y."/>
            <person name="Wang Z.W."/>
            <person name="Zhao X."/>
            <person name="Zhong W.Y."/>
            <person name="Ma X.K."/>
            <person name="Ma L."/>
            <person name="Huang J."/>
            <person name="Chen G.Z."/>
            <person name="Huang M.Z."/>
            <person name="Huang L."/>
            <person name="Peng D.H."/>
            <person name="Luo Y.B."/>
            <person name="Zou S.Q."/>
            <person name="Chen S.P."/>
            <person name="Lan S."/>
            <person name="Tsai W.C."/>
            <person name="Van de Peer Y."/>
            <person name="Liu Z.J."/>
        </authorList>
    </citation>
    <scope>NUCLEOTIDE SEQUENCE [LARGE SCALE GENOMIC DNA]</scope>
    <source>
        <strain evidence="7">Lor288</strain>
    </source>
</reference>
<dbReference type="InterPro" id="IPR003959">
    <property type="entry name" value="ATPase_AAA_core"/>
</dbReference>
<comment type="caution">
    <text evidence="7">The sequence shown here is derived from an EMBL/GenBank/DDBJ whole genome shotgun (WGS) entry which is preliminary data.</text>
</comment>
<evidence type="ECO:0000313" key="7">
    <source>
        <dbReference type="EMBL" id="KAK8965573.1"/>
    </source>
</evidence>
<sequence length="219" mass="24972">MKGAICKNHCLGRSLYIHGVPGTWHTMTVHRVLKNLRAEVNIGRMRVYNFVEVNGLKLASPENIYRVIYEALSGHRVGWKKAISIFNERFSEGAKIIKEENRPCILLVDELDLLLTRKQSVLYNIFDWPTKSESKLIIIGIANTIGLLEKFLRRISSRMGIQRLCFVYNQYSSRVGPSTVRSAEVKVNKSRQESMSAYKIAEGLCEYGELPLHTRSVGD</sequence>
<keyword evidence="5" id="KW-0235">DNA replication</keyword>
<evidence type="ECO:0000313" key="8">
    <source>
        <dbReference type="Proteomes" id="UP001412067"/>
    </source>
</evidence>
<gene>
    <name evidence="7" type="ORF">KSP40_PGU021277</name>
</gene>
<evidence type="ECO:0000256" key="5">
    <source>
        <dbReference type="RuleBase" id="RU365058"/>
    </source>
</evidence>
<evidence type="ECO:0000259" key="6">
    <source>
        <dbReference type="Pfam" id="PF00004"/>
    </source>
</evidence>
<proteinExistence type="inferred from homology"/>
<evidence type="ECO:0000256" key="3">
    <source>
        <dbReference type="ARBA" id="ARBA00023125"/>
    </source>
</evidence>
<dbReference type="Proteomes" id="UP001412067">
    <property type="component" value="Unassembled WGS sequence"/>
</dbReference>
<dbReference type="PANTHER" id="PTHR10763:SF23">
    <property type="entry name" value="ORIGIN RECOGNITION COMPLEX SUBUNIT 1"/>
    <property type="match status" value="1"/>
</dbReference>
<name>A0ABR2MRJ4_9ASPA</name>
<feature type="domain" description="ATPase AAA-type core" evidence="6">
    <location>
        <begin position="16"/>
        <end position="161"/>
    </location>
</feature>
<dbReference type="InterPro" id="IPR050311">
    <property type="entry name" value="ORC1/CDC6"/>
</dbReference>
<evidence type="ECO:0000256" key="1">
    <source>
        <dbReference type="ARBA" id="ARBA00004123"/>
    </source>
</evidence>